<dbReference type="AlphaFoldDB" id="A0A1V9YDY1"/>
<evidence type="ECO:0000259" key="2">
    <source>
        <dbReference type="Pfam" id="PF08318"/>
    </source>
</evidence>
<feature type="coiled-coil region" evidence="1">
    <location>
        <begin position="17"/>
        <end position="44"/>
    </location>
</feature>
<dbReference type="STRING" id="1202772.A0A1V9YDY1"/>
<organism evidence="4 5">
    <name type="scientific">Achlya hypogyna</name>
    <name type="common">Oomycete</name>
    <name type="synonym">Protoachlya hypogyna</name>
    <dbReference type="NCBI Taxonomy" id="1202772"/>
    <lineage>
        <taxon>Eukaryota</taxon>
        <taxon>Sar</taxon>
        <taxon>Stramenopiles</taxon>
        <taxon>Oomycota</taxon>
        <taxon>Saprolegniomycetes</taxon>
        <taxon>Saprolegniales</taxon>
        <taxon>Achlyaceae</taxon>
        <taxon>Achlya</taxon>
    </lineage>
</organism>
<evidence type="ECO:0000313" key="5">
    <source>
        <dbReference type="Proteomes" id="UP000243579"/>
    </source>
</evidence>
<reference evidence="4 5" key="1">
    <citation type="journal article" date="2014" name="Genome Biol. Evol.">
        <title>The secreted proteins of Achlya hypogyna and Thraustotheca clavata identify the ancestral oomycete secretome and reveal gene acquisitions by horizontal gene transfer.</title>
        <authorList>
            <person name="Misner I."/>
            <person name="Blouin N."/>
            <person name="Leonard G."/>
            <person name="Richards T.A."/>
            <person name="Lane C.E."/>
        </authorList>
    </citation>
    <scope>NUCLEOTIDE SEQUENCE [LARGE SCALE GENOMIC DNA]</scope>
    <source>
        <strain evidence="4 5">ATCC 48635</strain>
    </source>
</reference>
<evidence type="ECO:0000313" key="4">
    <source>
        <dbReference type="EMBL" id="OQR83954.1"/>
    </source>
</evidence>
<name>A0A1V9YDY1_ACHHY</name>
<feature type="domain" description="Conserved oligomeric Golgi complex subunit 4 C-terminal" evidence="3">
    <location>
        <begin position="422"/>
        <end position="632"/>
    </location>
</feature>
<dbReference type="InterPro" id="IPR048682">
    <property type="entry name" value="COG4"/>
</dbReference>
<dbReference type="InterPro" id="IPR013167">
    <property type="entry name" value="COG4_M"/>
</dbReference>
<dbReference type="EMBL" id="JNBR01002032">
    <property type="protein sequence ID" value="OQR83954.1"/>
    <property type="molecule type" value="Genomic_DNA"/>
</dbReference>
<comment type="caution">
    <text evidence="4">The sequence shown here is derived from an EMBL/GenBank/DDBJ whole genome shotgun (WGS) entry which is preliminary data.</text>
</comment>
<sequence length="658" mass="73069">MTDPTMAFHEHVAAFYMALAEDKLDNLVDALQSLRETAKEAAGSPECDLLNEMLRDCEQKAMAKGPAAVAAFSDFVVPKSAGLNKRRAMATDDLPGQLQELEAALLSVLNAFYTAQTLDTSETSLRRFGEYIAADAKQRAGLRLDQLKRLKAAAKVNADGYIDRNIHLEALAGLFQDASHLLQYIEQNVWPQQVPTVFVPVNTVVLDAVLDVIATYVSDARLGAWERKIGMNRGQVEADESLQMVDLLLDELALVLQYCFQYAASVQDISTHPPLSAKTMELNGVYLVLEQFYVSQSVRKAVAISDHEEVAPHVFEISTVQDASFVLDKAFGRAAQSSNYHTVLAVVSAIVDALDSTFMPSILAIPDRTFNIPLPVASPRARDAPLPDDADDAGDKSFGDALLEVVELDLTAQLQRQAKMMMAINSAHKSTTYVDTLHARLEEMEFPGLPPLLDCLPKALSDLQSDVGQVITVGVQELYAIQLQAKLQKLFVESAACWQFELGLESYEYFDVHDSPLLQLLHQVLRDKTLRRFRRGLNPATFETLWRGVVRDLCSWIEDGIGTKSFNEWGAMQLDRDVRSVQQLCAKFPHEPISLLAEFTRLDQIVLLVNMVQASDVLEYDSIRAALSVAEIEARLHLRFRKSSIGDVVQRLEQASMQ</sequence>
<accession>A0A1V9YDY1</accession>
<feature type="domain" description="COG4 transport protein middle alpha-helical bundle" evidence="2">
    <location>
        <begin position="265"/>
        <end position="361"/>
    </location>
</feature>
<dbReference type="OrthoDB" id="47059at2759"/>
<proteinExistence type="predicted"/>
<gene>
    <name evidence="4" type="ORF">ACHHYP_14091</name>
</gene>
<keyword evidence="5" id="KW-1185">Reference proteome</keyword>
<dbReference type="Pfam" id="PF08318">
    <property type="entry name" value="COG4_m"/>
    <property type="match status" value="1"/>
</dbReference>
<dbReference type="PANTHER" id="PTHR24016">
    <property type="entry name" value="CONSERVED OLIGOMERIC GOLGI COMPLEX SUBUNIT 4"/>
    <property type="match status" value="1"/>
</dbReference>
<dbReference type="Pfam" id="PF20662">
    <property type="entry name" value="COG4_C"/>
    <property type="match status" value="1"/>
</dbReference>
<evidence type="ECO:0000259" key="3">
    <source>
        <dbReference type="Pfam" id="PF20662"/>
    </source>
</evidence>
<evidence type="ECO:0000256" key="1">
    <source>
        <dbReference type="SAM" id="Coils"/>
    </source>
</evidence>
<dbReference type="InterPro" id="IPR048684">
    <property type="entry name" value="COG4_C"/>
</dbReference>
<dbReference type="PANTHER" id="PTHR24016:SF0">
    <property type="entry name" value="CONSERVED OLIGOMERIC GOLGI COMPLEX SUBUNIT 4"/>
    <property type="match status" value="1"/>
</dbReference>
<dbReference type="Proteomes" id="UP000243579">
    <property type="component" value="Unassembled WGS sequence"/>
</dbReference>
<dbReference type="Gene3D" id="1.20.58.1970">
    <property type="match status" value="1"/>
</dbReference>
<protein>
    <submittedName>
        <fullName evidence="4">Uncharacterized protein</fullName>
    </submittedName>
</protein>
<keyword evidence="1" id="KW-0175">Coiled coil</keyword>